<dbReference type="RefSeq" id="WP_096863005.1">
    <property type="nucleotide sequence ID" value="NZ_CP023668.1"/>
</dbReference>
<keyword evidence="4" id="KW-1185">Reference proteome</keyword>
<dbReference type="KEGG" id="mlac:CP520_03195"/>
<feature type="transmembrane region" description="Helical" evidence="2">
    <location>
        <begin position="54"/>
        <end position="78"/>
    </location>
</feature>
<gene>
    <name evidence="3" type="ORF">CP520_03195</name>
</gene>
<dbReference type="Proteomes" id="UP000232227">
    <property type="component" value="Chromosome"/>
</dbReference>
<feature type="transmembrane region" description="Helical" evidence="2">
    <location>
        <begin position="140"/>
        <end position="159"/>
    </location>
</feature>
<evidence type="ECO:0000256" key="2">
    <source>
        <dbReference type="SAM" id="Phobius"/>
    </source>
</evidence>
<accession>A0A291ISQ2</accession>
<feature type="region of interest" description="Disordered" evidence="1">
    <location>
        <begin position="200"/>
        <end position="235"/>
    </location>
</feature>
<protein>
    <submittedName>
        <fullName evidence="3">Uncharacterized protein</fullName>
    </submittedName>
</protein>
<reference evidence="3 4" key="1">
    <citation type="submission" date="2017-09" db="EMBL/GenBank/DDBJ databases">
        <title>SPAdes assembly of the Mesoplasma lactucae genome.</title>
        <authorList>
            <person name="Knight T.F."/>
            <person name="Rubinstein R."/>
            <person name="Citino T."/>
        </authorList>
    </citation>
    <scope>NUCLEOTIDE SEQUENCE [LARGE SCALE GENOMIC DNA]</scope>
    <source>
        <strain evidence="3 4">831-C4</strain>
    </source>
</reference>
<evidence type="ECO:0000313" key="3">
    <source>
        <dbReference type="EMBL" id="ATG97717.1"/>
    </source>
</evidence>
<keyword evidence="2" id="KW-0812">Transmembrane</keyword>
<name>A0A291ISQ2_9MOLU</name>
<evidence type="ECO:0000256" key="1">
    <source>
        <dbReference type="SAM" id="MobiDB-lite"/>
    </source>
</evidence>
<proteinExistence type="predicted"/>
<keyword evidence="2" id="KW-0472">Membrane</keyword>
<feature type="compositionally biased region" description="Low complexity" evidence="1">
    <location>
        <begin position="222"/>
        <end position="235"/>
    </location>
</feature>
<evidence type="ECO:0000313" key="4">
    <source>
        <dbReference type="Proteomes" id="UP000232227"/>
    </source>
</evidence>
<keyword evidence="2" id="KW-1133">Transmembrane helix</keyword>
<sequence>MHNNSKKNKKVVSIADWISLSFGLCGVLFGLLSLFALVDFWSESEATRTKDSTIFTIVTLCVDFISLMSALISFIYGYKIYVSLNKHETDLIKRKLVEHEKKSFQFDMAAFIIGVIGFGCGITSLLTITPFKNDDVSKLVTGFGIIFDFISSLLIVFALSEYHKYTDTKEIAVYLREHVLWRQLKDRLNIPKLMIIPKRKKEKESVSVKVESPNTTMPPAPNADNNQNSTDNNKK</sequence>
<feature type="transmembrane region" description="Helical" evidence="2">
    <location>
        <begin position="108"/>
        <end position="128"/>
    </location>
</feature>
<dbReference type="AlphaFoldDB" id="A0A291ISQ2"/>
<organism evidence="3 4">
    <name type="scientific">Mesoplasma lactucae ATCC 49193</name>
    <dbReference type="NCBI Taxonomy" id="81460"/>
    <lineage>
        <taxon>Bacteria</taxon>
        <taxon>Bacillati</taxon>
        <taxon>Mycoplasmatota</taxon>
        <taxon>Mollicutes</taxon>
        <taxon>Entomoplasmatales</taxon>
        <taxon>Entomoplasmataceae</taxon>
        <taxon>Mesoplasma</taxon>
    </lineage>
</organism>
<feature type="transmembrane region" description="Helical" evidence="2">
    <location>
        <begin position="20"/>
        <end position="42"/>
    </location>
</feature>
<dbReference type="EMBL" id="CP023668">
    <property type="protein sequence ID" value="ATG97717.1"/>
    <property type="molecule type" value="Genomic_DNA"/>
</dbReference>